<organism evidence="1 2">
    <name type="scientific">Melastoma candidum</name>
    <dbReference type="NCBI Taxonomy" id="119954"/>
    <lineage>
        <taxon>Eukaryota</taxon>
        <taxon>Viridiplantae</taxon>
        <taxon>Streptophyta</taxon>
        <taxon>Embryophyta</taxon>
        <taxon>Tracheophyta</taxon>
        <taxon>Spermatophyta</taxon>
        <taxon>Magnoliopsida</taxon>
        <taxon>eudicotyledons</taxon>
        <taxon>Gunneridae</taxon>
        <taxon>Pentapetalae</taxon>
        <taxon>rosids</taxon>
        <taxon>malvids</taxon>
        <taxon>Myrtales</taxon>
        <taxon>Melastomataceae</taxon>
        <taxon>Melastomatoideae</taxon>
        <taxon>Melastomateae</taxon>
        <taxon>Melastoma</taxon>
    </lineage>
</organism>
<dbReference type="EMBL" id="CM042884">
    <property type="protein sequence ID" value="KAI4367898.1"/>
    <property type="molecule type" value="Genomic_DNA"/>
</dbReference>
<comment type="caution">
    <text evidence="1">The sequence shown here is derived from an EMBL/GenBank/DDBJ whole genome shotgun (WGS) entry which is preliminary data.</text>
</comment>
<evidence type="ECO:0000313" key="1">
    <source>
        <dbReference type="EMBL" id="KAI4367898.1"/>
    </source>
</evidence>
<protein>
    <submittedName>
        <fullName evidence="1">Uncharacterized protein</fullName>
    </submittedName>
</protein>
<reference evidence="2" key="1">
    <citation type="journal article" date="2023" name="Front. Plant Sci.">
        <title>Chromosomal-level genome assembly of Melastoma candidum provides insights into trichome evolution.</title>
        <authorList>
            <person name="Zhong Y."/>
            <person name="Wu W."/>
            <person name="Sun C."/>
            <person name="Zou P."/>
            <person name="Liu Y."/>
            <person name="Dai S."/>
            <person name="Zhou R."/>
        </authorList>
    </citation>
    <scope>NUCLEOTIDE SEQUENCE [LARGE SCALE GENOMIC DNA]</scope>
</reference>
<name>A0ACB9QNV8_9MYRT</name>
<dbReference type="Proteomes" id="UP001057402">
    <property type="component" value="Chromosome 5"/>
</dbReference>
<proteinExistence type="predicted"/>
<evidence type="ECO:0000313" key="2">
    <source>
        <dbReference type="Proteomes" id="UP001057402"/>
    </source>
</evidence>
<keyword evidence="2" id="KW-1185">Reference proteome</keyword>
<sequence length="961" mass="109133">MMFRSALWRNDRNKIRASFRLEFHATQVVEFNGDKLMVSLVPSDVGKPIVMLEKAAVVDGKCRWENAAYETVKFGREPKSGKLSERICQFIVSAGSGSGGFVGEASLDLADYAEGTKGSSVPLPLKNSSSNAILHVFIQRLPEGGEREPNDNKDSKVTTPDRSSRTRFSYGSKDESNHSVTSSSAEDRQVNKTSPNTQANGICRASSVSDLTATSSDSSSEMNTPRENGVGNSIIQRDHSSVLLSMSRRSLPNMRMMRESMPAFEEENVETRWDSFSSFDGESVVDRQEADTKEGSRMNGDDKIEKLKAELAIMARQAEFSNLELQTLRKQIIKECKRSQDLSREIVELKEERDALNAECDSLRAFRDRIEEARTKNEVQFDGCGDDMQALLAEARQELNFEKIANADLRIQLQKMQESNEELILAVKDLDELLLLQKNHEVCTHCSCLASSENHDRPIEHLSRNETDDDEEQKALEELVKEHQGAKEAHLLEQRILDLSSEIEIYMRDRDELEMQMEQLALDYEILKQTSHEMSVKLEQNQLQEQLKLQYDALPAANFDELQAKIESLESELSDRSKECSDSIGVVRELEARIKSLEKEIDRRGEEFVSDLEAVTCTKVEQERRAIQAEQALAKLRRNNVDTAERLQEEFRRLFEQMASTFDANEKLAMRSLAEVGDLRAQKDQLEEMLRKANAEMHLVRNGYEQKLLREKAHTLELVERAEMSRKEAELLVRRADEEKSELEYALTSTKKQLEDLLGELERLKESKEECDGAILSLNRELRTVRVELNDSKNSLIQSEIEKEYLQAQVFLLKGDIKRKTEELKEVEKKLQELSARAAEANGGKESKTRTDEKELPVSDADEEMFVEDKGVCETSTADDTCPQSNSPDCVAPVICSCGGSRPKCKARETDLMAEENESMEAELKELQEKYSEMSLKFAVVEGERQRLVMALRTIKSSKKT</sequence>
<gene>
    <name evidence="1" type="ORF">MLD38_016524</name>
</gene>
<accession>A0ACB9QNV8</accession>